<dbReference type="Proteomes" id="UP000266178">
    <property type="component" value="Unassembled WGS sequence"/>
</dbReference>
<dbReference type="InterPro" id="IPR013693">
    <property type="entry name" value="SpoIID/LytB_N"/>
</dbReference>
<accession>A0A399FCU7</accession>
<dbReference type="AlphaFoldDB" id="A0A399FCU7"/>
<evidence type="ECO:0000313" key="2">
    <source>
        <dbReference type="EMBL" id="RIH92541.1"/>
    </source>
</evidence>
<dbReference type="InterPro" id="IPR013486">
    <property type="entry name" value="SpoIID/LytB"/>
</dbReference>
<dbReference type="EMBL" id="QWLB01000018">
    <property type="protein sequence ID" value="RIH92541.1"/>
    <property type="molecule type" value="Genomic_DNA"/>
</dbReference>
<dbReference type="NCBIfam" id="TIGR02669">
    <property type="entry name" value="SpoIID_LytB"/>
    <property type="match status" value="1"/>
</dbReference>
<feature type="domain" description="Sporulation stage II protein D amidase enhancer LytB N-terminal" evidence="1">
    <location>
        <begin position="161"/>
        <end position="255"/>
    </location>
</feature>
<protein>
    <submittedName>
        <fullName evidence="2">Amidase enhancer</fullName>
    </submittedName>
</protein>
<evidence type="ECO:0000313" key="3">
    <source>
        <dbReference type="Proteomes" id="UP000266178"/>
    </source>
</evidence>
<comment type="caution">
    <text evidence="2">The sequence shown here is derived from an EMBL/GenBank/DDBJ whole genome shotgun (WGS) entry which is preliminary data.</text>
</comment>
<organism evidence="2 3">
    <name type="scientific">Meiothermus granaticius NBRC 107808</name>
    <dbReference type="NCBI Taxonomy" id="1227551"/>
    <lineage>
        <taxon>Bacteria</taxon>
        <taxon>Thermotogati</taxon>
        <taxon>Deinococcota</taxon>
        <taxon>Deinococci</taxon>
        <taxon>Thermales</taxon>
        <taxon>Thermaceae</taxon>
        <taxon>Meiothermus</taxon>
    </lineage>
</organism>
<sequence length="516" mass="55607">MRMTRMSLLALLGSAAAMLGLLAVLISPTRPSPGLSNDQTLRVLLSYRLGASDFESQHVFPSLELTPLNEPLSLKSGPDAQHLSLALSALPQRPLRFTVQNGSIVAAVDGQVYPLGSVVLLQAVLPETAGIIRYRITSTTRGTPPANPEYPGRLWLRAFNTGLLMVNEVGMEEYLKRVVPSEMPPFFHPQALAAQAVAARTYAYSRMAAGPENNFWKQFGADVDDSVSEQLYNATPTHPATDAAIAASRGQILTYGGQPIQAYFFSTSPGSTAPLEEVWPDRNPQPYLKAQAQASPVPGAIQGEAAALAFFKNWNRQGYYDGESSLFRWKVSLSRGELEAILSKTLPAIAKASPEFVETPEGALSPNTPDFKLGTLQKLIVQGRTLGGFVTGLEVQTSSGRYLVRRESNIRSLIRPTKALTGGPDIGLERSNGTQSLNFPTLPSAAFALEEERDGNGGLQRVTFWGGGYGHGVGMSQFGANYLGKMGRSYPQILTHFYPGSSLTSLPSIPALNVPR</sequence>
<gene>
    <name evidence="2" type="primary">lytB_2</name>
    <name evidence="2" type="ORF">Mgrana_01574</name>
</gene>
<proteinExistence type="predicted"/>
<dbReference type="GO" id="GO:0030435">
    <property type="term" value="P:sporulation resulting in formation of a cellular spore"/>
    <property type="evidence" value="ECO:0007669"/>
    <property type="project" value="InterPro"/>
</dbReference>
<dbReference type="Pfam" id="PF08486">
    <property type="entry name" value="SpoIID"/>
    <property type="match status" value="1"/>
</dbReference>
<keyword evidence="3" id="KW-1185">Reference proteome</keyword>
<evidence type="ECO:0000259" key="1">
    <source>
        <dbReference type="Pfam" id="PF08486"/>
    </source>
</evidence>
<reference evidence="2 3" key="1">
    <citation type="submission" date="2018-08" db="EMBL/GenBank/DDBJ databases">
        <title>Meiothermus granaticius genome AF-68 sequencing project.</title>
        <authorList>
            <person name="Da Costa M.S."/>
            <person name="Albuquerque L."/>
            <person name="Raposo P."/>
            <person name="Froufe H.J.C."/>
            <person name="Barroso C.S."/>
            <person name="Egas C."/>
        </authorList>
    </citation>
    <scope>NUCLEOTIDE SEQUENCE [LARGE SCALE GENOMIC DNA]</scope>
    <source>
        <strain evidence="2 3">AF-68</strain>
    </source>
</reference>
<name>A0A399FCU7_9DEIN</name>